<proteinExistence type="predicted"/>
<feature type="compositionally biased region" description="Polar residues" evidence="1">
    <location>
        <begin position="326"/>
        <end position="337"/>
    </location>
</feature>
<dbReference type="AlphaFoldDB" id="A0A5B9P8A9"/>
<accession>A0A5B9P8A9</accession>
<feature type="compositionally biased region" description="Basic and acidic residues" evidence="1">
    <location>
        <begin position="211"/>
        <end position="229"/>
    </location>
</feature>
<protein>
    <recommendedName>
        <fullName evidence="4">Bacterial SH3 domain protein</fullName>
    </recommendedName>
</protein>
<dbReference type="Proteomes" id="UP000322214">
    <property type="component" value="Chromosome"/>
</dbReference>
<reference evidence="2 3" key="1">
    <citation type="submission" date="2019-08" db="EMBL/GenBank/DDBJ databases">
        <title>Deep-cultivation of Planctomycetes and their phenomic and genomic characterization uncovers novel biology.</title>
        <authorList>
            <person name="Wiegand S."/>
            <person name="Jogler M."/>
            <person name="Boedeker C."/>
            <person name="Pinto D."/>
            <person name="Vollmers J."/>
            <person name="Rivas-Marin E."/>
            <person name="Kohn T."/>
            <person name="Peeters S.H."/>
            <person name="Heuer A."/>
            <person name="Rast P."/>
            <person name="Oberbeckmann S."/>
            <person name="Bunk B."/>
            <person name="Jeske O."/>
            <person name="Meyerdierks A."/>
            <person name="Storesund J.E."/>
            <person name="Kallscheuer N."/>
            <person name="Luecker S."/>
            <person name="Lage O.M."/>
            <person name="Pohl T."/>
            <person name="Merkel B.J."/>
            <person name="Hornburger P."/>
            <person name="Mueller R.-W."/>
            <person name="Bruemmer F."/>
            <person name="Labrenz M."/>
            <person name="Spormann A.M."/>
            <person name="Op den Camp H."/>
            <person name="Overmann J."/>
            <person name="Amann R."/>
            <person name="Jetten M.S.M."/>
            <person name="Mascher T."/>
            <person name="Medema M.H."/>
            <person name="Devos D.P."/>
            <person name="Kaster A.-K."/>
            <person name="Ovreas L."/>
            <person name="Rohde M."/>
            <person name="Galperin M.Y."/>
            <person name="Jogler C."/>
        </authorList>
    </citation>
    <scope>NUCLEOTIDE SEQUENCE [LARGE SCALE GENOMIC DNA]</scope>
    <source>
        <strain evidence="2 3">FC18</strain>
    </source>
</reference>
<dbReference type="STRING" id="980251.GCA_001642875_03209"/>
<feature type="region of interest" description="Disordered" evidence="1">
    <location>
        <begin position="367"/>
        <end position="393"/>
    </location>
</feature>
<feature type="compositionally biased region" description="Low complexity" evidence="1">
    <location>
        <begin position="234"/>
        <end position="251"/>
    </location>
</feature>
<dbReference type="KEGG" id="mff:MFFC18_16080"/>
<organism evidence="2 3">
    <name type="scientific">Mariniblastus fucicola</name>
    <dbReference type="NCBI Taxonomy" id="980251"/>
    <lineage>
        <taxon>Bacteria</taxon>
        <taxon>Pseudomonadati</taxon>
        <taxon>Planctomycetota</taxon>
        <taxon>Planctomycetia</taxon>
        <taxon>Pirellulales</taxon>
        <taxon>Pirellulaceae</taxon>
        <taxon>Mariniblastus</taxon>
    </lineage>
</organism>
<feature type="region of interest" description="Disordered" evidence="1">
    <location>
        <begin position="210"/>
        <end position="338"/>
    </location>
</feature>
<feature type="compositionally biased region" description="Basic and acidic residues" evidence="1">
    <location>
        <begin position="382"/>
        <end position="393"/>
    </location>
</feature>
<evidence type="ECO:0008006" key="4">
    <source>
        <dbReference type="Google" id="ProtNLM"/>
    </source>
</evidence>
<sequence>MPLAEHSRWLSIPIVAARPNHLEFAADTFSPANRLITEDSIMRNLILVAFAAAMFFVCSANANGQEYSLLYTAIVKNDDASVHSGPGKSHYATHRLNRDELVQVYRRDPGGWCLIRPPERSFSLIPRSAVKLLSDEVGEIKIDGVDAWVGTKLGPVENPMSQKSLKKGDRVAIVGEVSWPNPAGKPNVWLQIEPPSGEYRWIHVSNLQLPPEKDTRTESPSTKRELHDDESLDSEPSQQRSSPRSLSRASQNQDATENSPTERDYSEPPSFSKSKSDLRTSFAKGASSSQARTRNSKRKIATKEIGSGWKSATRPIPEVDPVPPQFSANFASPNRNPNDIRVSDPDSGFVEQATFVQEAAADSRFEPWDGRPVSALSQPARAPDRFASRDSMDRQVRSYVRDQSQSNLATNRTRDDGFEKLRENSTLIEIEDRLSKEMVKEPGSWNLADLKFATERAKARSVDPVERLAFQHVMDKIERCDQLRKHYQQASPYPAASSSIGSARSGTSTAGTPYDAVGWLKRLANSSGRVDPTYVLQDSLGNVTHEVVGIAGMNLGQYVDKQVGVIGRRGFNRRLKLNHVTAERIVVR</sequence>
<keyword evidence="3" id="KW-1185">Reference proteome</keyword>
<name>A0A5B9P8A9_9BACT</name>
<dbReference type="EMBL" id="CP042912">
    <property type="protein sequence ID" value="QEG21749.1"/>
    <property type="molecule type" value="Genomic_DNA"/>
</dbReference>
<gene>
    <name evidence="2" type="ORF">MFFC18_16080</name>
</gene>
<evidence type="ECO:0000256" key="1">
    <source>
        <dbReference type="SAM" id="MobiDB-lite"/>
    </source>
</evidence>
<evidence type="ECO:0000313" key="2">
    <source>
        <dbReference type="EMBL" id="QEG21749.1"/>
    </source>
</evidence>
<evidence type="ECO:0000313" key="3">
    <source>
        <dbReference type="Proteomes" id="UP000322214"/>
    </source>
</evidence>